<proteinExistence type="predicted"/>
<organism evidence="1 2">
    <name type="scientific">Araneus ventricosus</name>
    <name type="common">Orbweaver spider</name>
    <name type="synonym">Epeira ventricosa</name>
    <dbReference type="NCBI Taxonomy" id="182803"/>
    <lineage>
        <taxon>Eukaryota</taxon>
        <taxon>Metazoa</taxon>
        <taxon>Ecdysozoa</taxon>
        <taxon>Arthropoda</taxon>
        <taxon>Chelicerata</taxon>
        <taxon>Arachnida</taxon>
        <taxon>Araneae</taxon>
        <taxon>Araneomorphae</taxon>
        <taxon>Entelegynae</taxon>
        <taxon>Araneoidea</taxon>
        <taxon>Araneidae</taxon>
        <taxon>Araneus</taxon>
    </lineage>
</organism>
<name>A0A4Y2PKG2_ARAVE</name>
<evidence type="ECO:0000313" key="2">
    <source>
        <dbReference type="Proteomes" id="UP000499080"/>
    </source>
</evidence>
<sequence length="85" mass="10197">MSRYPFPNRRYLKSAYLGNMVSSIETCDRPTEQDLDYMMDVEKFDSFNLLQFAFGHSKLQRFCNVLFEERSFIIDKAWNFLYKAA</sequence>
<evidence type="ECO:0000313" key="1">
    <source>
        <dbReference type="EMBL" id="GBN51423.1"/>
    </source>
</evidence>
<dbReference type="EMBL" id="BGPR01011458">
    <property type="protein sequence ID" value="GBN51423.1"/>
    <property type="molecule type" value="Genomic_DNA"/>
</dbReference>
<dbReference type="AlphaFoldDB" id="A0A4Y2PKG2"/>
<keyword evidence="2" id="KW-1185">Reference proteome</keyword>
<comment type="caution">
    <text evidence="1">The sequence shown here is derived from an EMBL/GenBank/DDBJ whole genome shotgun (WGS) entry which is preliminary data.</text>
</comment>
<gene>
    <name evidence="1" type="ORF">AVEN_267862_1</name>
</gene>
<accession>A0A4Y2PKG2</accession>
<reference evidence="1 2" key="1">
    <citation type="journal article" date="2019" name="Sci. Rep.">
        <title>Orb-weaving spider Araneus ventricosus genome elucidates the spidroin gene catalogue.</title>
        <authorList>
            <person name="Kono N."/>
            <person name="Nakamura H."/>
            <person name="Ohtoshi R."/>
            <person name="Moran D.A.P."/>
            <person name="Shinohara A."/>
            <person name="Yoshida Y."/>
            <person name="Fujiwara M."/>
            <person name="Mori M."/>
            <person name="Tomita M."/>
            <person name="Arakawa K."/>
        </authorList>
    </citation>
    <scope>NUCLEOTIDE SEQUENCE [LARGE SCALE GENOMIC DNA]</scope>
</reference>
<dbReference type="Proteomes" id="UP000499080">
    <property type="component" value="Unassembled WGS sequence"/>
</dbReference>
<protein>
    <submittedName>
        <fullName evidence="1">Uncharacterized protein</fullName>
    </submittedName>
</protein>